<accession>A0A016SEP6</accession>
<dbReference type="Proteomes" id="UP000024635">
    <property type="component" value="Unassembled WGS sequence"/>
</dbReference>
<sequence>MESFGARLACGTCAARLTCNSGPAFSLSCSRTPFVKIKFRKQHKNAYLSLILTNGVLERLSMDARPLLKAGRAAGSARFYRLRIKTICTENFMYEDTS</sequence>
<reference evidence="2" key="1">
    <citation type="journal article" date="2015" name="Nat. Genet.">
        <title>The genome and transcriptome of the zoonotic hookworm Ancylostoma ceylanicum identify infection-specific gene families.</title>
        <authorList>
            <person name="Schwarz E.M."/>
            <person name="Hu Y."/>
            <person name="Antoshechkin I."/>
            <person name="Miller M.M."/>
            <person name="Sternberg P.W."/>
            <person name="Aroian R.V."/>
        </authorList>
    </citation>
    <scope>NUCLEOTIDE SEQUENCE</scope>
    <source>
        <strain evidence="2">HY135</strain>
    </source>
</reference>
<evidence type="ECO:0000313" key="2">
    <source>
        <dbReference type="Proteomes" id="UP000024635"/>
    </source>
</evidence>
<dbReference type="AlphaFoldDB" id="A0A016SEP6"/>
<dbReference type="EMBL" id="JARK01001571">
    <property type="protein sequence ID" value="EYB89168.1"/>
    <property type="molecule type" value="Genomic_DNA"/>
</dbReference>
<organism evidence="1 2">
    <name type="scientific">Ancylostoma ceylanicum</name>
    <dbReference type="NCBI Taxonomy" id="53326"/>
    <lineage>
        <taxon>Eukaryota</taxon>
        <taxon>Metazoa</taxon>
        <taxon>Ecdysozoa</taxon>
        <taxon>Nematoda</taxon>
        <taxon>Chromadorea</taxon>
        <taxon>Rhabditida</taxon>
        <taxon>Rhabditina</taxon>
        <taxon>Rhabditomorpha</taxon>
        <taxon>Strongyloidea</taxon>
        <taxon>Ancylostomatidae</taxon>
        <taxon>Ancylostomatinae</taxon>
        <taxon>Ancylostoma</taxon>
    </lineage>
</organism>
<comment type="caution">
    <text evidence="1">The sequence shown here is derived from an EMBL/GenBank/DDBJ whole genome shotgun (WGS) entry which is preliminary data.</text>
</comment>
<gene>
    <name evidence="1" type="primary">Acey_s0235.g3191</name>
    <name evidence="1" type="ORF">Y032_0235g3191</name>
</gene>
<keyword evidence="2" id="KW-1185">Reference proteome</keyword>
<dbReference type="PROSITE" id="PS51257">
    <property type="entry name" value="PROKAR_LIPOPROTEIN"/>
    <property type="match status" value="1"/>
</dbReference>
<proteinExistence type="predicted"/>
<evidence type="ECO:0000313" key="1">
    <source>
        <dbReference type="EMBL" id="EYB89168.1"/>
    </source>
</evidence>
<name>A0A016SEP6_9BILA</name>
<protein>
    <submittedName>
        <fullName evidence="1">Uncharacterized protein</fullName>
    </submittedName>
</protein>